<dbReference type="InterPro" id="IPR021765">
    <property type="entry name" value="UstYa-like"/>
</dbReference>
<protein>
    <submittedName>
        <fullName evidence="5">Uncharacterized protein</fullName>
    </submittedName>
</protein>
<name>A0A9P6JPX3_9AGAR</name>
<comment type="pathway">
    <text evidence="1">Mycotoxin biosynthesis.</text>
</comment>
<dbReference type="PANTHER" id="PTHR33365:SF11">
    <property type="entry name" value="TAT PATHWAY SIGNAL SEQUENCE"/>
    <property type="match status" value="1"/>
</dbReference>
<reference evidence="5" key="1">
    <citation type="submission" date="2020-11" db="EMBL/GenBank/DDBJ databases">
        <authorList>
            <consortium name="DOE Joint Genome Institute"/>
            <person name="Ahrendt S."/>
            <person name="Riley R."/>
            <person name="Andreopoulos W."/>
            <person name="Labutti K."/>
            <person name="Pangilinan J."/>
            <person name="Ruiz-Duenas F.J."/>
            <person name="Barrasa J.M."/>
            <person name="Sanchez-Garcia M."/>
            <person name="Camarero S."/>
            <person name="Miyauchi S."/>
            <person name="Serrano A."/>
            <person name="Linde D."/>
            <person name="Babiker R."/>
            <person name="Drula E."/>
            <person name="Ayuso-Fernandez I."/>
            <person name="Pacheco R."/>
            <person name="Padilla G."/>
            <person name="Ferreira P."/>
            <person name="Barriuso J."/>
            <person name="Kellner H."/>
            <person name="Castanera R."/>
            <person name="Alfaro M."/>
            <person name="Ramirez L."/>
            <person name="Pisabarro A.G."/>
            <person name="Kuo A."/>
            <person name="Tritt A."/>
            <person name="Lipzen A."/>
            <person name="He G."/>
            <person name="Yan M."/>
            <person name="Ng V."/>
            <person name="Cullen D."/>
            <person name="Martin F."/>
            <person name="Rosso M.-N."/>
            <person name="Henrissat B."/>
            <person name="Hibbett D."/>
            <person name="Martinez A.T."/>
            <person name="Grigoriev I.V."/>
        </authorList>
    </citation>
    <scope>NUCLEOTIDE SEQUENCE</scope>
    <source>
        <strain evidence="5">CBS 506.95</strain>
    </source>
</reference>
<organism evidence="5 6">
    <name type="scientific">Crepidotus variabilis</name>
    <dbReference type="NCBI Taxonomy" id="179855"/>
    <lineage>
        <taxon>Eukaryota</taxon>
        <taxon>Fungi</taxon>
        <taxon>Dikarya</taxon>
        <taxon>Basidiomycota</taxon>
        <taxon>Agaricomycotina</taxon>
        <taxon>Agaricomycetes</taxon>
        <taxon>Agaricomycetidae</taxon>
        <taxon>Agaricales</taxon>
        <taxon>Agaricineae</taxon>
        <taxon>Crepidotaceae</taxon>
        <taxon>Crepidotus</taxon>
    </lineage>
</organism>
<keyword evidence="6" id="KW-1185">Reference proteome</keyword>
<dbReference type="GO" id="GO:0016491">
    <property type="term" value="F:oxidoreductase activity"/>
    <property type="evidence" value="ECO:0007669"/>
    <property type="project" value="UniProtKB-KW"/>
</dbReference>
<sequence>MFTLAFLVAASLYLTWNLYDLATNVTTLVKMGPRIEKNKVPLDAYSLVGRDHPRRLPVEEKLVRMTVQESVHYDILAPESVDEWLWTGSPGDGHIRIGDTQQRMFAVAMFHELHCLRAIRTTIEQGWNHQSKARQGHITHCFNYLRQYTLCAADTTLEEGNFEERNFTKERVGATHTCVDWKPAYDYMNERWHSWETYRVEHDIPEHNDVT</sequence>
<evidence type="ECO:0000256" key="3">
    <source>
        <dbReference type="ARBA" id="ARBA00035112"/>
    </source>
</evidence>
<proteinExistence type="inferred from homology"/>
<dbReference type="OrthoDB" id="3687641at2759"/>
<dbReference type="EMBL" id="MU157855">
    <property type="protein sequence ID" value="KAF9528139.1"/>
    <property type="molecule type" value="Genomic_DNA"/>
</dbReference>
<evidence type="ECO:0000313" key="6">
    <source>
        <dbReference type="Proteomes" id="UP000807306"/>
    </source>
</evidence>
<dbReference type="AlphaFoldDB" id="A0A9P6JPX3"/>
<dbReference type="Pfam" id="PF11807">
    <property type="entry name" value="UstYa"/>
    <property type="match status" value="1"/>
</dbReference>
<dbReference type="GO" id="GO:0043386">
    <property type="term" value="P:mycotoxin biosynthetic process"/>
    <property type="evidence" value="ECO:0007669"/>
    <property type="project" value="InterPro"/>
</dbReference>
<evidence type="ECO:0000256" key="2">
    <source>
        <dbReference type="ARBA" id="ARBA00023002"/>
    </source>
</evidence>
<evidence type="ECO:0000256" key="1">
    <source>
        <dbReference type="ARBA" id="ARBA00004685"/>
    </source>
</evidence>
<dbReference type="Proteomes" id="UP000807306">
    <property type="component" value="Unassembled WGS sequence"/>
</dbReference>
<dbReference type="PANTHER" id="PTHR33365">
    <property type="entry name" value="YALI0B05434P"/>
    <property type="match status" value="1"/>
</dbReference>
<comment type="caution">
    <text evidence="5">The sequence shown here is derived from an EMBL/GenBank/DDBJ whole genome shotgun (WGS) entry which is preliminary data.</text>
</comment>
<accession>A0A9P6JPX3</accession>
<keyword evidence="2" id="KW-0560">Oxidoreductase</keyword>
<evidence type="ECO:0000256" key="4">
    <source>
        <dbReference type="SAM" id="SignalP"/>
    </source>
</evidence>
<feature type="chain" id="PRO_5040280262" evidence="4">
    <location>
        <begin position="23"/>
        <end position="211"/>
    </location>
</feature>
<keyword evidence="4" id="KW-0732">Signal</keyword>
<comment type="similarity">
    <text evidence="3">Belongs to the ustYa family.</text>
</comment>
<gene>
    <name evidence="5" type="ORF">CPB83DRAFT_767300</name>
</gene>
<feature type="signal peptide" evidence="4">
    <location>
        <begin position="1"/>
        <end position="22"/>
    </location>
</feature>
<evidence type="ECO:0000313" key="5">
    <source>
        <dbReference type="EMBL" id="KAF9528139.1"/>
    </source>
</evidence>